<protein>
    <submittedName>
        <fullName evidence="2">Uncharacterized protein</fullName>
    </submittedName>
</protein>
<gene>
    <name evidence="2" type="ORF">B7P43_G11001</name>
</gene>
<sequence length="54" mass="5578">MTLEKCLQEGNSPGKLRMPEKGLGAMVSCQQVAGRPGGTTSESANKASRAVTLT</sequence>
<evidence type="ECO:0000313" key="2">
    <source>
        <dbReference type="EMBL" id="PNF18388.1"/>
    </source>
</evidence>
<reference evidence="2 3" key="1">
    <citation type="submission" date="2017-12" db="EMBL/GenBank/DDBJ databases">
        <title>Hemimetabolous genomes reveal molecular basis of termite eusociality.</title>
        <authorList>
            <person name="Harrison M.C."/>
            <person name="Jongepier E."/>
            <person name="Robertson H.M."/>
            <person name="Arning N."/>
            <person name="Bitard-Feildel T."/>
            <person name="Chao H."/>
            <person name="Childers C.P."/>
            <person name="Dinh H."/>
            <person name="Doddapaneni H."/>
            <person name="Dugan S."/>
            <person name="Gowin J."/>
            <person name="Greiner C."/>
            <person name="Han Y."/>
            <person name="Hu H."/>
            <person name="Hughes D.S.T."/>
            <person name="Huylmans A.-K."/>
            <person name="Kemena C."/>
            <person name="Kremer L.P.M."/>
            <person name="Lee S.L."/>
            <person name="Lopez-Ezquerra A."/>
            <person name="Mallet L."/>
            <person name="Monroy-Kuhn J.M."/>
            <person name="Moser A."/>
            <person name="Murali S.C."/>
            <person name="Muzny D.M."/>
            <person name="Otani S."/>
            <person name="Piulachs M.-D."/>
            <person name="Poelchau M."/>
            <person name="Qu J."/>
            <person name="Schaub F."/>
            <person name="Wada-Katsumata A."/>
            <person name="Worley K.C."/>
            <person name="Xie Q."/>
            <person name="Ylla G."/>
            <person name="Poulsen M."/>
            <person name="Gibbs R.A."/>
            <person name="Schal C."/>
            <person name="Richards S."/>
            <person name="Belles X."/>
            <person name="Korb J."/>
            <person name="Bornberg-Bauer E."/>
        </authorList>
    </citation>
    <scope>NUCLEOTIDE SEQUENCE [LARGE SCALE GENOMIC DNA]</scope>
    <source>
        <tissue evidence="2">Whole body</tissue>
    </source>
</reference>
<dbReference type="InParanoid" id="A0A2J7PPW8"/>
<feature type="region of interest" description="Disordered" evidence="1">
    <location>
        <begin position="32"/>
        <end position="54"/>
    </location>
</feature>
<dbReference type="Proteomes" id="UP000235965">
    <property type="component" value="Unassembled WGS sequence"/>
</dbReference>
<dbReference type="AlphaFoldDB" id="A0A2J7PPW8"/>
<evidence type="ECO:0000313" key="3">
    <source>
        <dbReference type="Proteomes" id="UP000235965"/>
    </source>
</evidence>
<comment type="caution">
    <text evidence="2">The sequence shown here is derived from an EMBL/GenBank/DDBJ whole genome shotgun (WGS) entry which is preliminary data.</text>
</comment>
<dbReference type="EMBL" id="NEVH01022641">
    <property type="protein sequence ID" value="PNF18388.1"/>
    <property type="molecule type" value="Genomic_DNA"/>
</dbReference>
<accession>A0A2J7PPW8</accession>
<feature type="compositionally biased region" description="Polar residues" evidence="1">
    <location>
        <begin position="38"/>
        <end position="54"/>
    </location>
</feature>
<name>A0A2J7PPW8_9NEOP</name>
<organism evidence="2 3">
    <name type="scientific">Cryptotermes secundus</name>
    <dbReference type="NCBI Taxonomy" id="105785"/>
    <lineage>
        <taxon>Eukaryota</taxon>
        <taxon>Metazoa</taxon>
        <taxon>Ecdysozoa</taxon>
        <taxon>Arthropoda</taxon>
        <taxon>Hexapoda</taxon>
        <taxon>Insecta</taxon>
        <taxon>Pterygota</taxon>
        <taxon>Neoptera</taxon>
        <taxon>Polyneoptera</taxon>
        <taxon>Dictyoptera</taxon>
        <taxon>Blattodea</taxon>
        <taxon>Blattoidea</taxon>
        <taxon>Termitoidae</taxon>
        <taxon>Kalotermitidae</taxon>
        <taxon>Cryptotermitinae</taxon>
        <taxon>Cryptotermes</taxon>
    </lineage>
</organism>
<keyword evidence="3" id="KW-1185">Reference proteome</keyword>
<evidence type="ECO:0000256" key="1">
    <source>
        <dbReference type="SAM" id="MobiDB-lite"/>
    </source>
</evidence>
<feature type="region of interest" description="Disordered" evidence="1">
    <location>
        <begin position="1"/>
        <end position="20"/>
    </location>
</feature>
<proteinExistence type="predicted"/>